<gene>
    <name evidence="1" type="ORF">ElyMa_003968000</name>
</gene>
<proteinExistence type="predicted"/>
<dbReference type="AlphaFoldDB" id="A0AAV4FW23"/>
<accession>A0AAV4FW23</accession>
<reference evidence="1 2" key="1">
    <citation type="journal article" date="2021" name="Elife">
        <title>Chloroplast acquisition without the gene transfer in kleptoplastic sea slugs, Plakobranchus ocellatus.</title>
        <authorList>
            <person name="Maeda T."/>
            <person name="Takahashi S."/>
            <person name="Yoshida T."/>
            <person name="Shimamura S."/>
            <person name="Takaki Y."/>
            <person name="Nagai Y."/>
            <person name="Toyoda A."/>
            <person name="Suzuki Y."/>
            <person name="Arimoto A."/>
            <person name="Ishii H."/>
            <person name="Satoh N."/>
            <person name="Nishiyama T."/>
            <person name="Hasebe M."/>
            <person name="Maruyama T."/>
            <person name="Minagawa J."/>
            <person name="Obokata J."/>
            <person name="Shigenobu S."/>
        </authorList>
    </citation>
    <scope>NUCLEOTIDE SEQUENCE [LARGE SCALE GENOMIC DNA]</scope>
</reference>
<sequence length="141" mass="16035">MFCRNPRILKVQGGFVCFLAGIQEFSNYSGGFVCFLVGIQELSRYSGGFVCFLARIQEFSRYSGGFVSFLARIQEFSGAEVLSASLLGFKSSQGTRAMDLFYVCFCWRRRRRHCLKKMMVSHLPISAFKILRQGQCSIESM</sequence>
<name>A0AAV4FW23_9GAST</name>
<evidence type="ECO:0000313" key="2">
    <source>
        <dbReference type="Proteomes" id="UP000762676"/>
    </source>
</evidence>
<evidence type="ECO:0000313" key="1">
    <source>
        <dbReference type="EMBL" id="GFR77444.1"/>
    </source>
</evidence>
<dbReference type="EMBL" id="BMAT01008079">
    <property type="protein sequence ID" value="GFR77444.1"/>
    <property type="molecule type" value="Genomic_DNA"/>
</dbReference>
<dbReference type="Proteomes" id="UP000762676">
    <property type="component" value="Unassembled WGS sequence"/>
</dbReference>
<comment type="caution">
    <text evidence="1">The sequence shown here is derived from an EMBL/GenBank/DDBJ whole genome shotgun (WGS) entry which is preliminary data.</text>
</comment>
<organism evidence="1 2">
    <name type="scientific">Elysia marginata</name>
    <dbReference type="NCBI Taxonomy" id="1093978"/>
    <lineage>
        <taxon>Eukaryota</taxon>
        <taxon>Metazoa</taxon>
        <taxon>Spiralia</taxon>
        <taxon>Lophotrochozoa</taxon>
        <taxon>Mollusca</taxon>
        <taxon>Gastropoda</taxon>
        <taxon>Heterobranchia</taxon>
        <taxon>Euthyneura</taxon>
        <taxon>Panpulmonata</taxon>
        <taxon>Sacoglossa</taxon>
        <taxon>Placobranchoidea</taxon>
        <taxon>Plakobranchidae</taxon>
        <taxon>Elysia</taxon>
    </lineage>
</organism>
<keyword evidence="2" id="KW-1185">Reference proteome</keyword>
<protein>
    <submittedName>
        <fullName evidence="1">Uncharacterized protein</fullName>
    </submittedName>
</protein>